<accession>A0A383VBS5</accession>
<dbReference type="EMBL" id="FNXT01000225">
    <property type="protein sequence ID" value="SZX62393.1"/>
    <property type="molecule type" value="Genomic_DNA"/>
</dbReference>
<name>A0A383VBS5_TETOB</name>
<evidence type="ECO:0000313" key="1">
    <source>
        <dbReference type="EMBL" id="SZX62393.1"/>
    </source>
</evidence>
<proteinExistence type="predicted"/>
<protein>
    <submittedName>
        <fullName evidence="1">Uncharacterized protein</fullName>
    </submittedName>
</protein>
<dbReference type="AlphaFoldDB" id="A0A383VBS5"/>
<sequence length="310" mass="33253">MPVNACVQPCTSTFAEQLLQSGVLASWAALRQLLLQQQQQLSNEDEGDCKALRMVFGVMQSLSNIWLDAVSLVPSEVGTLAHAALPLLQQLPCYGSSSSSQGSLPSGSWAPIPAFHEHQDMLPGGQAYLATAGCLPGAAAGDATLCVITTCMLAMALETTFKIRHVSQQQSSTTLDSNAAVLSAAAVRLLLELQLLAAGAVQRGRQPHQRQPARHDQLLQTSAALLQWHLKAALQAGRSCLPPEVLQQAGLQLLQALAAPLQQVQLTASDARLRTVSVANTTSSERARLVREYSTNLKRFEVYTERKKGK</sequence>
<gene>
    <name evidence="1" type="ORF">BQ4739_LOCUS2987</name>
</gene>
<evidence type="ECO:0000313" key="2">
    <source>
        <dbReference type="Proteomes" id="UP000256970"/>
    </source>
</evidence>
<reference evidence="1 2" key="1">
    <citation type="submission" date="2016-10" db="EMBL/GenBank/DDBJ databases">
        <authorList>
            <person name="Cai Z."/>
        </authorList>
    </citation>
    <scope>NUCLEOTIDE SEQUENCE [LARGE SCALE GENOMIC DNA]</scope>
</reference>
<organism evidence="1 2">
    <name type="scientific">Tetradesmus obliquus</name>
    <name type="common">Green alga</name>
    <name type="synonym">Acutodesmus obliquus</name>
    <dbReference type="NCBI Taxonomy" id="3088"/>
    <lineage>
        <taxon>Eukaryota</taxon>
        <taxon>Viridiplantae</taxon>
        <taxon>Chlorophyta</taxon>
        <taxon>core chlorophytes</taxon>
        <taxon>Chlorophyceae</taxon>
        <taxon>CS clade</taxon>
        <taxon>Sphaeropleales</taxon>
        <taxon>Scenedesmaceae</taxon>
        <taxon>Tetradesmus</taxon>
    </lineage>
</organism>
<dbReference type="Proteomes" id="UP000256970">
    <property type="component" value="Unassembled WGS sequence"/>
</dbReference>
<keyword evidence="2" id="KW-1185">Reference proteome</keyword>